<evidence type="ECO:0000313" key="2">
    <source>
        <dbReference type="Proteomes" id="UP000276133"/>
    </source>
</evidence>
<name>A0A3M7PQ39_BRAPC</name>
<gene>
    <name evidence="1" type="ORF">BpHYR1_019970</name>
</gene>
<protein>
    <submittedName>
        <fullName evidence="1">Uncharacterized protein</fullName>
    </submittedName>
</protein>
<keyword evidence="2" id="KW-1185">Reference proteome</keyword>
<proteinExistence type="predicted"/>
<evidence type="ECO:0000313" key="1">
    <source>
        <dbReference type="EMBL" id="RNA01267.1"/>
    </source>
</evidence>
<comment type="caution">
    <text evidence="1">The sequence shown here is derived from an EMBL/GenBank/DDBJ whole genome shotgun (WGS) entry which is preliminary data.</text>
</comment>
<organism evidence="1 2">
    <name type="scientific">Brachionus plicatilis</name>
    <name type="common">Marine rotifer</name>
    <name type="synonym">Brachionus muelleri</name>
    <dbReference type="NCBI Taxonomy" id="10195"/>
    <lineage>
        <taxon>Eukaryota</taxon>
        <taxon>Metazoa</taxon>
        <taxon>Spiralia</taxon>
        <taxon>Gnathifera</taxon>
        <taxon>Rotifera</taxon>
        <taxon>Eurotatoria</taxon>
        <taxon>Monogononta</taxon>
        <taxon>Pseudotrocha</taxon>
        <taxon>Ploima</taxon>
        <taxon>Brachionidae</taxon>
        <taxon>Brachionus</taxon>
    </lineage>
</organism>
<dbReference type="Proteomes" id="UP000276133">
    <property type="component" value="Unassembled WGS sequence"/>
</dbReference>
<accession>A0A3M7PQ39</accession>
<sequence length="126" mass="14250">MAVDPKSSFSVKPASPAIMAVSMASNMVMPYEFRLPMVINQIWLRLLTEGGINFCTKFSHCCQKSKPDLTLNFEIFLNKNSLNFSAKFLYVCKTVTTSMATEARKTSNYVNNQEKSYRNGDEKAKI</sequence>
<dbReference type="EMBL" id="REGN01009389">
    <property type="protein sequence ID" value="RNA01267.1"/>
    <property type="molecule type" value="Genomic_DNA"/>
</dbReference>
<reference evidence="1 2" key="1">
    <citation type="journal article" date="2018" name="Sci. Rep.">
        <title>Genomic signatures of local adaptation to the degree of environmental predictability in rotifers.</title>
        <authorList>
            <person name="Franch-Gras L."/>
            <person name="Hahn C."/>
            <person name="Garcia-Roger E.M."/>
            <person name="Carmona M.J."/>
            <person name="Serra M."/>
            <person name="Gomez A."/>
        </authorList>
    </citation>
    <scope>NUCLEOTIDE SEQUENCE [LARGE SCALE GENOMIC DNA]</scope>
    <source>
        <strain evidence="1">HYR1</strain>
    </source>
</reference>
<dbReference type="AlphaFoldDB" id="A0A3M7PQ39"/>